<dbReference type="PANTHER" id="PTHR21013">
    <property type="entry name" value="ATP SYNTHASE MITOCHONDRIAL F1 COMPLEX ASSEMBLY FACTOR 2/ATP12 PROTEIN, MITOCHONDRIAL PRECURSOR"/>
    <property type="match status" value="1"/>
</dbReference>
<dbReference type="InterPro" id="IPR042272">
    <property type="entry name" value="ATP12_ATP_synth-F1-assembly_N"/>
</dbReference>
<sequence>MKPTYPKRFYTEASAGPSDDGWRLLLDGRPAKTPGRHPLAFPSEALAGAVTAEWAALGEVIDPMKMPVTRIANSIIDGVLPDPAPVAADIVRYAGSDLLCYRADSPASLVARQDAAWNPVLDWARDAIGARLILSQGVVFVTQPPAALAAIAAALPQGDGWRIGASQVVTTLTGSALLALALLHGRLDADAVWAAAHVDEDFQASQWGEDAEAAERRATRRREFDAAATVLATV</sequence>
<dbReference type="InterPro" id="IPR011419">
    <property type="entry name" value="ATP12_ATP_synth-F1-assembly"/>
</dbReference>
<dbReference type="GO" id="GO:0043461">
    <property type="term" value="P:proton-transporting ATP synthase complex assembly"/>
    <property type="evidence" value="ECO:0007669"/>
    <property type="project" value="InterPro"/>
</dbReference>
<dbReference type="SUPFAM" id="SSF160909">
    <property type="entry name" value="ATP12-like"/>
    <property type="match status" value="1"/>
</dbReference>
<dbReference type="Gene3D" id="1.10.3580.10">
    <property type="entry name" value="ATP12 ATPase"/>
    <property type="match status" value="1"/>
</dbReference>
<keyword evidence="3" id="KW-0143">Chaperone</keyword>
<dbReference type="Proteomes" id="UP000237889">
    <property type="component" value="Chromosome"/>
</dbReference>
<accession>A0A2S0NHE8</accession>
<dbReference type="Pfam" id="PF07542">
    <property type="entry name" value="ATP12"/>
    <property type="match status" value="1"/>
</dbReference>
<name>A0A2S0NHE8_9HYPH</name>
<dbReference type="OrthoDB" id="9797825at2"/>
<evidence type="ECO:0000313" key="5">
    <source>
        <dbReference type="Proteomes" id="UP000237889"/>
    </source>
</evidence>
<evidence type="ECO:0000256" key="1">
    <source>
        <dbReference type="ARBA" id="ARBA00008231"/>
    </source>
</evidence>
<dbReference type="PANTHER" id="PTHR21013:SF10">
    <property type="entry name" value="ATP SYNTHASE MITOCHONDRIAL F1 COMPLEX ASSEMBLY FACTOR 2"/>
    <property type="match status" value="1"/>
</dbReference>
<evidence type="ECO:0000256" key="2">
    <source>
        <dbReference type="ARBA" id="ARBA00022946"/>
    </source>
</evidence>
<keyword evidence="5" id="KW-1185">Reference proteome</keyword>
<dbReference type="KEGG" id="phr:C6569_08015"/>
<evidence type="ECO:0000256" key="3">
    <source>
        <dbReference type="ARBA" id="ARBA00023186"/>
    </source>
</evidence>
<protein>
    <submittedName>
        <fullName evidence="4">ATPase</fullName>
    </submittedName>
</protein>
<comment type="similarity">
    <text evidence="1">Belongs to the ATP12 family.</text>
</comment>
<reference evidence="4 5" key="1">
    <citation type="submission" date="2018-03" db="EMBL/GenBank/DDBJ databases">
        <title>Genome sequencing of Phreatobacter sp.</title>
        <authorList>
            <person name="Kim S.-J."/>
            <person name="Heo J."/>
            <person name="Kwon S.-W."/>
        </authorList>
    </citation>
    <scope>NUCLEOTIDE SEQUENCE [LARGE SCALE GENOMIC DNA]</scope>
    <source>
        <strain evidence="4 5">S-12</strain>
    </source>
</reference>
<organism evidence="4 5">
    <name type="scientific">Phreatobacter cathodiphilus</name>
    <dbReference type="NCBI Taxonomy" id="1868589"/>
    <lineage>
        <taxon>Bacteria</taxon>
        <taxon>Pseudomonadati</taxon>
        <taxon>Pseudomonadota</taxon>
        <taxon>Alphaproteobacteria</taxon>
        <taxon>Hyphomicrobiales</taxon>
        <taxon>Phreatobacteraceae</taxon>
        <taxon>Phreatobacter</taxon>
    </lineage>
</organism>
<dbReference type="EMBL" id="CP027668">
    <property type="protein sequence ID" value="AVO47578.1"/>
    <property type="molecule type" value="Genomic_DNA"/>
</dbReference>
<proteinExistence type="inferred from homology"/>
<dbReference type="AlphaFoldDB" id="A0A2S0NHE8"/>
<dbReference type="Gene3D" id="3.30.2180.10">
    <property type="entry name" value="ATP12-like"/>
    <property type="match status" value="1"/>
</dbReference>
<evidence type="ECO:0000313" key="4">
    <source>
        <dbReference type="EMBL" id="AVO47578.1"/>
    </source>
</evidence>
<gene>
    <name evidence="4" type="ORF">C6569_08015</name>
</gene>
<dbReference type="InterPro" id="IPR023335">
    <property type="entry name" value="ATP12_ortho_dom_sf"/>
</dbReference>
<keyword evidence="2" id="KW-0809">Transit peptide</keyword>